<evidence type="ECO:0000313" key="4">
    <source>
        <dbReference type="EMBL" id="CAD6491865.1"/>
    </source>
</evidence>
<dbReference type="Proteomes" id="UP000634805">
    <property type="component" value="Unassembled WGS sequence"/>
</dbReference>
<gene>
    <name evidence="4" type="ORF">EMLJLAPB_00166</name>
</gene>
<name>A0A811TAQ5_9EURY</name>
<dbReference type="GO" id="GO:0004322">
    <property type="term" value="F:ferroxidase activity"/>
    <property type="evidence" value="ECO:0007669"/>
    <property type="project" value="TreeGrafter"/>
</dbReference>
<accession>A0A811TAQ5</accession>
<dbReference type="GO" id="GO:0020037">
    <property type="term" value="F:heme binding"/>
    <property type="evidence" value="ECO:0007669"/>
    <property type="project" value="TreeGrafter"/>
</dbReference>
<sequence length="138" mass="16136">MDDKEIIRLLNQDFVLEIEASMVYVRNAFLMKDCVPSRLTEAIAIDEMRHMNWLGDLIVKKGGVPVMEHKELDFGSEDLKGYLQKQYDLENDAVKRYQEQVDLIGESDAETVGTLKHILDEEKRHRKEFRLQLGKLKQ</sequence>
<evidence type="ECO:0000256" key="1">
    <source>
        <dbReference type="ARBA" id="ARBA00022434"/>
    </source>
</evidence>
<dbReference type="GO" id="GO:0006879">
    <property type="term" value="P:intracellular iron ion homeostasis"/>
    <property type="evidence" value="ECO:0007669"/>
    <property type="project" value="UniProtKB-KW"/>
</dbReference>
<proteinExistence type="predicted"/>
<keyword evidence="1" id="KW-0409">Iron storage</keyword>
<dbReference type="InterPro" id="IPR008331">
    <property type="entry name" value="Ferritin_DPS_dom"/>
</dbReference>
<dbReference type="PANTHER" id="PTHR30295:SF0">
    <property type="entry name" value="BACTERIOFERRITIN"/>
    <property type="match status" value="1"/>
</dbReference>
<protein>
    <submittedName>
        <fullName evidence="4">Ferritin-like domain protein</fullName>
    </submittedName>
</protein>
<dbReference type="AlphaFoldDB" id="A0A811TAQ5"/>
<organism evidence="4 5">
    <name type="scientific">Candidatus Argoarchaeum ethanivorans</name>
    <dbReference type="NCBI Taxonomy" id="2608793"/>
    <lineage>
        <taxon>Archaea</taxon>
        <taxon>Methanobacteriati</taxon>
        <taxon>Methanobacteriota</taxon>
        <taxon>Stenosarchaea group</taxon>
        <taxon>Methanomicrobia</taxon>
        <taxon>Methanosarcinales</taxon>
        <taxon>Methanosarcinales incertae sedis</taxon>
        <taxon>GOM Arc I cluster</taxon>
        <taxon>Candidatus Argoarchaeum</taxon>
    </lineage>
</organism>
<reference evidence="4" key="1">
    <citation type="submission" date="2020-10" db="EMBL/GenBank/DDBJ databases">
        <authorList>
            <person name="Hahn C.J."/>
            <person name="Laso-Perez R."/>
            <person name="Vulcano F."/>
            <person name="Vaziourakis K.-M."/>
            <person name="Stokke R."/>
            <person name="Steen I.H."/>
            <person name="Teske A."/>
            <person name="Boetius A."/>
            <person name="Liebeke M."/>
            <person name="Amann R."/>
            <person name="Knittel K."/>
        </authorList>
    </citation>
    <scope>NUCLEOTIDE SEQUENCE</scope>
    <source>
        <strain evidence="4">Gfbio:e3339647-f889-4370-9287-4fb5cb688e4c:AG392D22_GoMArc1</strain>
    </source>
</reference>
<comment type="caution">
    <text evidence="4">The sequence shown here is derived from an EMBL/GenBank/DDBJ whole genome shotgun (WGS) entry which is preliminary data.</text>
</comment>
<evidence type="ECO:0000256" key="2">
    <source>
        <dbReference type="ARBA" id="ARBA00023004"/>
    </source>
</evidence>
<dbReference type="GO" id="GO:0005829">
    <property type="term" value="C:cytosol"/>
    <property type="evidence" value="ECO:0007669"/>
    <property type="project" value="TreeGrafter"/>
</dbReference>
<keyword evidence="2" id="KW-0408">Iron</keyword>
<dbReference type="Gene3D" id="1.20.1260.10">
    <property type="match status" value="1"/>
</dbReference>
<feature type="domain" description="Ferritin/DPS" evidence="3">
    <location>
        <begin position="8"/>
        <end position="137"/>
    </location>
</feature>
<dbReference type="Pfam" id="PF00210">
    <property type="entry name" value="Ferritin"/>
    <property type="match status" value="1"/>
</dbReference>
<dbReference type="GO" id="GO:0008199">
    <property type="term" value="F:ferric iron binding"/>
    <property type="evidence" value="ECO:0007669"/>
    <property type="project" value="InterPro"/>
</dbReference>
<dbReference type="CDD" id="cd00657">
    <property type="entry name" value="Ferritin_like"/>
    <property type="match status" value="1"/>
</dbReference>
<dbReference type="SUPFAM" id="SSF47240">
    <property type="entry name" value="Ferritin-like"/>
    <property type="match status" value="1"/>
</dbReference>
<evidence type="ECO:0000313" key="5">
    <source>
        <dbReference type="Proteomes" id="UP000634805"/>
    </source>
</evidence>
<dbReference type="InterPro" id="IPR009078">
    <property type="entry name" value="Ferritin-like_SF"/>
</dbReference>
<evidence type="ECO:0000259" key="3">
    <source>
        <dbReference type="Pfam" id="PF00210"/>
    </source>
</evidence>
<dbReference type="InterPro" id="IPR012347">
    <property type="entry name" value="Ferritin-like"/>
</dbReference>
<dbReference type="EMBL" id="CAJHIS010000003">
    <property type="protein sequence ID" value="CAD6491865.1"/>
    <property type="molecule type" value="Genomic_DNA"/>
</dbReference>
<dbReference type="PANTHER" id="PTHR30295">
    <property type="entry name" value="BACTERIOFERRITIN"/>
    <property type="match status" value="1"/>
</dbReference>